<protein>
    <submittedName>
        <fullName evidence="2">Uncharacterized protein</fullName>
    </submittedName>
</protein>
<reference evidence="2" key="1">
    <citation type="submission" date="2021-01" db="EMBL/GenBank/DDBJ databases">
        <authorList>
            <person name="Corre E."/>
            <person name="Pelletier E."/>
            <person name="Niang G."/>
            <person name="Scheremetjew M."/>
            <person name="Finn R."/>
            <person name="Kale V."/>
            <person name="Holt S."/>
            <person name="Cochrane G."/>
            <person name="Meng A."/>
            <person name="Brown T."/>
            <person name="Cohen L."/>
        </authorList>
    </citation>
    <scope>NUCLEOTIDE SEQUENCE</scope>
    <source>
        <strain evidence="2">CCMP125</strain>
    </source>
</reference>
<feature type="compositionally biased region" description="Basic and acidic residues" evidence="1">
    <location>
        <begin position="409"/>
        <end position="421"/>
    </location>
</feature>
<dbReference type="AlphaFoldDB" id="A0A7S3DLZ8"/>
<feature type="compositionally biased region" description="Acidic residues" evidence="1">
    <location>
        <begin position="704"/>
        <end position="714"/>
    </location>
</feature>
<evidence type="ECO:0000256" key="1">
    <source>
        <dbReference type="SAM" id="MobiDB-lite"/>
    </source>
</evidence>
<feature type="compositionally biased region" description="Acidic residues" evidence="1">
    <location>
        <begin position="74"/>
        <end position="87"/>
    </location>
</feature>
<evidence type="ECO:0000313" key="2">
    <source>
        <dbReference type="EMBL" id="CAD9956115.1"/>
    </source>
</evidence>
<organism evidence="2">
    <name type="scientific">Entomoneis paludosa</name>
    <dbReference type="NCBI Taxonomy" id="265537"/>
    <lineage>
        <taxon>Eukaryota</taxon>
        <taxon>Sar</taxon>
        <taxon>Stramenopiles</taxon>
        <taxon>Ochrophyta</taxon>
        <taxon>Bacillariophyta</taxon>
        <taxon>Bacillariophyceae</taxon>
        <taxon>Bacillariophycidae</taxon>
        <taxon>Entomoneidaceae</taxon>
        <taxon>Entomoneis</taxon>
    </lineage>
</organism>
<feature type="compositionally biased region" description="Low complexity" evidence="1">
    <location>
        <begin position="173"/>
        <end position="189"/>
    </location>
</feature>
<feature type="region of interest" description="Disordered" evidence="1">
    <location>
        <begin position="71"/>
        <end position="91"/>
    </location>
</feature>
<feature type="region of interest" description="Disordered" evidence="1">
    <location>
        <begin position="167"/>
        <end position="200"/>
    </location>
</feature>
<accession>A0A7S3DLZ8</accession>
<feature type="compositionally biased region" description="Basic and acidic residues" evidence="1">
    <location>
        <begin position="280"/>
        <end position="291"/>
    </location>
</feature>
<feature type="region of interest" description="Disordered" evidence="1">
    <location>
        <begin position="232"/>
        <end position="432"/>
    </location>
</feature>
<feature type="compositionally biased region" description="Basic and acidic residues" evidence="1">
    <location>
        <begin position="306"/>
        <end position="330"/>
    </location>
</feature>
<name>A0A7S3DLZ8_9STRA</name>
<sequence length="778" mass="88457">MKLTDQSSYSSYYESWTVDPGLVMCGCASTKDAVDDNVQVYRPGALNNPSALANKRFGFRRFSSFVKKNRHMDDYDDDEDDEDEEDGTYYSNHRGYSARSIAPSRYGANSILTGARSVASSKIKSQEEVTVLSRSGLVSKLQTAYKAEPAPRKFQIPDSIQIELAGGGEAKATKQQGASTTATTTTTTTGEDDSQDYSTASKRDWDYVVTKLTRLRKASCMDELVKEARRGRPVLKPPSVQERTLPAVKMTERETPTKEEEEAQEPPQQADESPAPQVVESREQPETKEDQAVAEPELPEQDDEAEKPADEATEAQEKVDLPLQETEHLNESMPEDELEPTETPKELAPETTVALDDHVSEEATLEMREPESEVQVVKPTEKLEEVAPEVVSFDDPEQEDDHEIQEPEIDAKETPKDKPEDVSSSDDLVQGEEDEVVSYYERVIIFAAENDDDSSMEQEMVLDEPEEIEIEEEEEEEVLSEAEMILVRLTKLRKNTCLSELLKQRREYEIAQKHREEQQTLMTIELKKYVLAQLIDEHEEYERMLQARAERQTQLTITRKETCLAQLVRQHVERIARIEREIKLAVRCKEWMLDEFRRQIRQQKLDQEYAAMDHKDVLCAKLARLRHDSCMAEIPTRVLLNKKRKALVRKAKSAVLVKACQSALIMHTTRQSKAACIQELHEWSEIAIVDQDAWLQKQESKHEEDEDDVSDSEDSQSLLKVALGNQSAITALGNQTATTSLTTIFEVEEDDGILDPNQPEYTAPPPRPSSFLTYFFSF</sequence>
<feature type="compositionally biased region" description="Acidic residues" evidence="1">
    <location>
        <begin position="392"/>
        <end position="408"/>
    </location>
</feature>
<feature type="region of interest" description="Disordered" evidence="1">
    <location>
        <begin position="697"/>
        <end position="716"/>
    </location>
</feature>
<proteinExistence type="predicted"/>
<feature type="compositionally biased region" description="Basic and acidic residues" evidence="1">
    <location>
        <begin position="355"/>
        <end position="371"/>
    </location>
</feature>
<feature type="compositionally biased region" description="Low complexity" evidence="1">
    <location>
        <begin position="265"/>
        <end position="276"/>
    </location>
</feature>
<gene>
    <name evidence="2" type="ORF">APAL1065_LOCUS7658</name>
</gene>
<dbReference type="EMBL" id="HBHT01011383">
    <property type="protein sequence ID" value="CAD9956115.1"/>
    <property type="molecule type" value="Transcribed_RNA"/>
</dbReference>